<evidence type="ECO:0000256" key="3">
    <source>
        <dbReference type="ARBA" id="ARBA00023012"/>
    </source>
</evidence>
<evidence type="ECO:0000259" key="6">
    <source>
        <dbReference type="Pfam" id="PF07730"/>
    </source>
</evidence>
<keyword evidence="8" id="KW-1185">Reference proteome</keyword>
<dbReference type="GO" id="GO:0000155">
    <property type="term" value="F:phosphorelay sensor kinase activity"/>
    <property type="evidence" value="ECO:0007669"/>
    <property type="project" value="InterPro"/>
</dbReference>
<reference evidence="7" key="1">
    <citation type="journal article" date="2014" name="Int. J. Syst. Evol. Microbiol.">
        <title>Complete genome sequence of Corynebacterium casei LMG S-19264T (=DSM 44701T), isolated from a smear-ripened cheese.</title>
        <authorList>
            <consortium name="US DOE Joint Genome Institute (JGI-PGF)"/>
            <person name="Walter F."/>
            <person name="Albersmeier A."/>
            <person name="Kalinowski J."/>
            <person name="Ruckert C."/>
        </authorList>
    </citation>
    <scope>NUCLEOTIDE SEQUENCE</scope>
    <source>
        <strain evidence="7">CGMCC 1.15388</strain>
    </source>
</reference>
<dbReference type="Pfam" id="PF07730">
    <property type="entry name" value="HisKA_3"/>
    <property type="match status" value="1"/>
</dbReference>
<evidence type="ECO:0000256" key="4">
    <source>
        <dbReference type="SAM" id="MobiDB-lite"/>
    </source>
</evidence>
<evidence type="ECO:0000256" key="1">
    <source>
        <dbReference type="ARBA" id="ARBA00022679"/>
    </source>
</evidence>
<keyword evidence="2" id="KW-0418">Kinase</keyword>
<dbReference type="EMBL" id="BMIS01000013">
    <property type="protein sequence ID" value="GGE76253.1"/>
    <property type="molecule type" value="Genomic_DNA"/>
</dbReference>
<dbReference type="AlphaFoldDB" id="A0A917AWN9"/>
<keyword evidence="5" id="KW-0472">Membrane</keyword>
<dbReference type="Gene3D" id="3.30.565.10">
    <property type="entry name" value="Histidine kinase-like ATPase, C-terminal domain"/>
    <property type="match status" value="1"/>
</dbReference>
<feature type="domain" description="Signal transduction histidine kinase subgroup 3 dimerisation and phosphoacceptor" evidence="6">
    <location>
        <begin position="215"/>
        <end position="278"/>
    </location>
</feature>
<keyword evidence="3" id="KW-0902">Two-component regulatory system</keyword>
<feature type="transmembrane region" description="Helical" evidence="5">
    <location>
        <begin position="115"/>
        <end position="132"/>
    </location>
</feature>
<feature type="transmembrane region" description="Helical" evidence="5">
    <location>
        <begin position="40"/>
        <end position="60"/>
    </location>
</feature>
<feature type="compositionally biased region" description="Low complexity" evidence="4">
    <location>
        <begin position="10"/>
        <end position="28"/>
    </location>
</feature>
<dbReference type="Proteomes" id="UP000633136">
    <property type="component" value="Unassembled WGS sequence"/>
</dbReference>
<dbReference type="InterPro" id="IPR011712">
    <property type="entry name" value="Sig_transdc_His_kin_sub3_dim/P"/>
</dbReference>
<sequence length="399" mass="43459">MEPRPAQRTAEVSPEIASESAASAEGPAAAHRDHRRGLELSGIAILVLCLGVGLLMLFAADPYVPPWLWVLLLVGCLGGLILAVAEHFGRWTRHLLYAVSVLCSWALLLSLPNQGMIVVILVVVAAAGSYLLPIRAVLGVIGLNCAVVMLHLMFHGVEPAEYLTVTAFYAVIHLASMFSTYALYRESLLRAELEEKNLDLETAGVLLEDSAKTAERLRISRELHDAVGHQLTVLNLELEAAAHRVEESSQGRAHVERAQQVAKDLLGEVRGTVGELRRRSPGDLEDHLRRLAAAVPSLEIHVEVAGDLPELDEQRQEALLRAAQEMITNAVRHAEAQELSLELFQEEGETVLRGTDDGYPPKSITFGNGLSGLQERVRLLGGELGVLTRPAFTVEVRLP</sequence>
<feature type="transmembrane region" description="Helical" evidence="5">
    <location>
        <begin position="66"/>
        <end position="84"/>
    </location>
</feature>
<dbReference type="InterPro" id="IPR036890">
    <property type="entry name" value="HATPase_C_sf"/>
</dbReference>
<dbReference type="Gene3D" id="1.20.5.1930">
    <property type="match status" value="1"/>
</dbReference>
<reference evidence="7" key="2">
    <citation type="submission" date="2020-09" db="EMBL/GenBank/DDBJ databases">
        <authorList>
            <person name="Sun Q."/>
            <person name="Zhou Y."/>
        </authorList>
    </citation>
    <scope>NUCLEOTIDE SEQUENCE</scope>
    <source>
        <strain evidence="7">CGMCC 1.15388</strain>
    </source>
</reference>
<name>A0A917AWN9_9MICC</name>
<evidence type="ECO:0000256" key="5">
    <source>
        <dbReference type="SAM" id="Phobius"/>
    </source>
</evidence>
<evidence type="ECO:0000256" key="2">
    <source>
        <dbReference type="ARBA" id="ARBA00022777"/>
    </source>
</evidence>
<accession>A0A917AWN9</accession>
<keyword evidence="5" id="KW-1133">Transmembrane helix</keyword>
<dbReference type="SUPFAM" id="SSF55874">
    <property type="entry name" value="ATPase domain of HSP90 chaperone/DNA topoisomerase II/histidine kinase"/>
    <property type="match status" value="1"/>
</dbReference>
<dbReference type="GO" id="GO:0016020">
    <property type="term" value="C:membrane"/>
    <property type="evidence" value="ECO:0007669"/>
    <property type="project" value="InterPro"/>
</dbReference>
<dbReference type="PANTHER" id="PTHR24421:SF59">
    <property type="entry name" value="OXYGEN SENSOR HISTIDINE KINASE NREB"/>
    <property type="match status" value="1"/>
</dbReference>
<proteinExistence type="predicted"/>
<dbReference type="InterPro" id="IPR050482">
    <property type="entry name" value="Sensor_HK_TwoCompSys"/>
</dbReference>
<keyword evidence="1" id="KW-0808">Transferase</keyword>
<dbReference type="PANTHER" id="PTHR24421">
    <property type="entry name" value="NITRATE/NITRITE SENSOR PROTEIN NARX-RELATED"/>
    <property type="match status" value="1"/>
</dbReference>
<evidence type="ECO:0000313" key="8">
    <source>
        <dbReference type="Proteomes" id="UP000633136"/>
    </source>
</evidence>
<feature type="region of interest" description="Disordered" evidence="4">
    <location>
        <begin position="1"/>
        <end position="28"/>
    </location>
</feature>
<gene>
    <name evidence="7" type="ORF">GCM10011401_24520</name>
</gene>
<protein>
    <recommendedName>
        <fullName evidence="6">Signal transduction histidine kinase subgroup 3 dimerisation and phosphoacceptor domain-containing protein</fullName>
    </recommendedName>
</protein>
<organism evidence="7 8">
    <name type="scientific">Nesterenkonia cremea</name>
    <dbReference type="NCBI Taxonomy" id="1882340"/>
    <lineage>
        <taxon>Bacteria</taxon>
        <taxon>Bacillati</taxon>
        <taxon>Actinomycetota</taxon>
        <taxon>Actinomycetes</taxon>
        <taxon>Micrococcales</taxon>
        <taxon>Micrococcaceae</taxon>
        <taxon>Nesterenkonia</taxon>
    </lineage>
</organism>
<evidence type="ECO:0000313" key="7">
    <source>
        <dbReference type="EMBL" id="GGE76253.1"/>
    </source>
</evidence>
<dbReference type="RefSeq" id="WP_188686166.1">
    <property type="nucleotide sequence ID" value="NZ_BMIS01000013.1"/>
</dbReference>
<comment type="caution">
    <text evidence="7">The sequence shown here is derived from an EMBL/GenBank/DDBJ whole genome shotgun (WGS) entry which is preliminary data.</text>
</comment>
<feature type="transmembrane region" description="Helical" evidence="5">
    <location>
        <begin position="137"/>
        <end position="156"/>
    </location>
</feature>
<dbReference type="GO" id="GO:0046983">
    <property type="term" value="F:protein dimerization activity"/>
    <property type="evidence" value="ECO:0007669"/>
    <property type="project" value="InterPro"/>
</dbReference>
<dbReference type="CDD" id="cd16917">
    <property type="entry name" value="HATPase_UhpB-NarQ-NarX-like"/>
    <property type="match status" value="1"/>
</dbReference>
<feature type="transmembrane region" description="Helical" evidence="5">
    <location>
        <begin position="162"/>
        <end position="184"/>
    </location>
</feature>
<keyword evidence="5" id="KW-0812">Transmembrane</keyword>